<dbReference type="GO" id="GO:0006508">
    <property type="term" value="P:proteolysis"/>
    <property type="evidence" value="ECO:0007669"/>
    <property type="project" value="UniProtKB-KW"/>
</dbReference>
<evidence type="ECO:0000256" key="2">
    <source>
        <dbReference type="ARBA" id="ARBA00022670"/>
    </source>
</evidence>
<evidence type="ECO:0000259" key="5">
    <source>
        <dbReference type="PROSITE" id="PS51935"/>
    </source>
</evidence>
<dbReference type="Pfam" id="PF18348">
    <property type="entry name" value="SH3_16"/>
    <property type="match status" value="1"/>
</dbReference>
<dbReference type="Gene3D" id="2.30.30.40">
    <property type="entry name" value="SH3 Domains"/>
    <property type="match status" value="1"/>
</dbReference>
<comment type="similarity">
    <text evidence="1">Belongs to the peptidase C40 family.</text>
</comment>
<evidence type="ECO:0000313" key="6">
    <source>
        <dbReference type="EMBL" id="RUM99228.1"/>
    </source>
</evidence>
<keyword evidence="4" id="KW-0788">Thiol protease</keyword>
<evidence type="ECO:0000313" key="7">
    <source>
        <dbReference type="Proteomes" id="UP000281647"/>
    </source>
</evidence>
<dbReference type="InterPro" id="IPR038765">
    <property type="entry name" value="Papain-like_cys_pep_sf"/>
</dbReference>
<organism evidence="6 7">
    <name type="scientific">Borborobacter arsenicus</name>
    <dbReference type="NCBI Taxonomy" id="1851146"/>
    <lineage>
        <taxon>Bacteria</taxon>
        <taxon>Pseudomonadati</taxon>
        <taxon>Pseudomonadota</taxon>
        <taxon>Alphaproteobacteria</taxon>
        <taxon>Hyphomicrobiales</taxon>
        <taxon>Phyllobacteriaceae</taxon>
        <taxon>Borborobacter</taxon>
    </lineage>
</organism>
<proteinExistence type="inferred from homology"/>
<dbReference type="InterPro" id="IPR000064">
    <property type="entry name" value="NLP_P60_dom"/>
</dbReference>
<sequence length="286" mass="31212">MTAHDARLHAFRSDLADARLKDEIAAERYVAGRPGRIEASVVDVRIAPGLEAGISTQLLRGDDVSIFEEAKGWCWVQAERDGYVGYVGEAAIAARDHDLTHQVIAPRSFIYPGPDLRFPRSGQISLGSKLTVVNFTETRGTRYALLPSGEAVIAGHLRSLGEFDTDYVAVAETLLHTPYLWGGVSGFGIDCSGLVQLAMRMTGRDVLRDSDMQASTIGEAIDPADDFSNLRRGDLVFWKGHVAILTDGENIIHASGHTMMVSRENLKQAIERIGYLYGGPTACRRP</sequence>
<dbReference type="InterPro" id="IPR051202">
    <property type="entry name" value="Peptidase_C40"/>
</dbReference>
<evidence type="ECO:0000256" key="3">
    <source>
        <dbReference type="ARBA" id="ARBA00022801"/>
    </source>
</evidence>
<dbReference type="PROSITE" id="PS51935">
    <property type="entry name" value="NLPC_P60"/>
    <property type="match status" value="1"/>
</dbReference>
<dbReference type="GO" id="GO:0008234">
    <property type="term" value="F:cysteine-type peptidase activity"/>
    <property type="evidence" value="ECO:0007669"/>
    <property type="project" value="UniProtKB-KW"/>
</dbReference>
<keyword evidence="3" id="KW-0378">Hydrolase</keyword>
<accession>A0A432VAL3</accession>
<dbReference type="Pfam" id="PF00877">
    <property type="entry name" value="NLPC_P60"/>
    <property type="match status" value="1"/>
</dbReference>
<dbReference type="PANTHER" id="PTHR47053:SF1">
    <property type="entry name" value="MUREIN DD-ENDOPEPTIDASE MEPH-RELATED"/>
    <property type="match status" value="1"/>
</dbReference>
<protein>
    <submittedName>
        <fullName evidence="6">Peptidase P60</fullName>
    </submittedName>
</protein>
<dbReference type="InterPro" id="IPR041382">
    <property type="entry name" value="SH3_16"/>
</dbReference>
<evidence type="ECO:0000256" key="1">
    <source>
        <dbReference type="ARBA" id="ARBA00007074"/>
    </source>
</evidence>
<keyword evidence="7" id="KW-1185">Reference proteome</keyword>
<dbReference type="Gene3D" id="3.90.1720.10">
    <property type="entry name" value="endopeptidase domain like (from Nostoc punctiforme)"/>
    <property type="match status" value="1"/>
</dbReference>
<gene>
    <name evidence="6" type="ORF">EET67_03425</name>
</gene>
<dbReference type="RefSeq" id="WP_128624220.1">
    <property type="nucleotide sequence ID" value="NZ_ML133508.1"/>
</dbReference>
<name>A0A432VAL3_9HYPH</name>
<dbReference type="EMBL" id="RKST01000002">
    <property type="protein sequence ID" value="RUM99228.1"/>
    <property type="molecule type" value="Genomic_DNA"/>
</dbReference>
<keyword evidence="2" id="KW-0645">Protease</keyword>
<comment type="caution">
    <text evidence="6">The sequence shown here is derived from an EMBL/GenBank/DDBJ whole genome shotgun (WGS) entry which is preliminary data.</text>
</comment>
<dbReference type="OrthoDB" id="9813368at2"/>
<dbReference type="Proteomes" id="UP000281647">
    <property type="component" value="Unassembled WGS sequence"/>
</dbReference>
<reference evidence="6 7" key="1">
    <citation type="submission" date="2018-11" db="EMBL/GenBank/DDBJ databases">
        <title>Pseudaminobacter arsenicus sp. nov., an arsenic-resistant bacterium isolated from arsenic-rich aquifers.</title>
        <authorList>
            <person name="Mu Y."/>
        </authorList>
    </citation>
    <scope>NUCLEOTIDE SEQUENCE [LARGE SCALE GENOMIC DNA]</scope>
    <source>
        <strain evidence="6 7">CB3</strain>
    </source>
</reference>
<dbReference type="AlphaFoldDB" id="A0A432VAL3"/>
<evidence type="ECO:0000256" key="4">
    <source>
        <dbReference type="ARBA" id="ARBA00022807"/>
    </source>
</evidence>
<dbReference type="PANTHER" id="PTHR47053">
    <property type="entry name" value="MUREIN DD-ENDOPEPTIDASE MEPH-RELATED"/>
    <property type="match status" value="1"/>
</dbReference>
<dbReference type="SUPFAM" id="SSF54001">
    <property type="entry name" value="Cysteine proteinases"/>
    <property type="match status" value="1"/>
</dbReference>
<feature type="domain" description="NlpC/P60" evidence="5">
    <location>
        <begin position="161"/>
        <end position="286"/>
    </location>
</feature>